<sequence>MNNLTSKELDVFDPFASKPKSNIFNKLGHQLGGMFVSAKKAATNKYLDVTKGINQRIEEEQRLIDQEIFAHLAAQAEAFEQEARQKKKRWIFISLGLMMLSLLAGAFGAYFMLI</sequence>
<protein>
    <recommendedName>
        <fullName evidence="4">DUF2956 domain-containing protein</fullName>
    </recommendedName>
</protein>
<evidence type="ECO:0000313" key="3">
    <source>
        <dbReference type="Proteomes" id="UP000237229"/>
    </source>
</evidence>
<feature type="transmembrane region" description="Helical" evidence="1">
    <location>
        <begin position="90"/>
        <end position="113"/>
    </location>
</feature>
<comment type="caution">
    <text evidence="2">The sequence shown here is derived from an EMBL/GenBank/DDBJ whole genome shotgun (WGS) entry which is preliminary data.</text>
</comment>
<keyword evidence="3" id="KW-1185">Reference proteome</keyword>
<dbReference type="Proteomes" id="UP000237229">
    <property type="component" value="Unassembled WGS sequence"/>
</dbReference>
<evidence type="ECO:0000256" key="1">
    <source>
        <dbReference type="SAM" id="Phobius"/>
    </source>
</evidence>
<evidence type="ECO:0008006" key="4">
    <source>
        <dbReference type="Google" id="ProtNLM"/>
    </source>
</evidence>
<evidence type="ECO:0000313" key="2">
    <source>
        <dbReference type="EMBL" id="POY43174.1"/>
    </source>
</evidence>
<keyword evidence="1" id="KW-0472">Membrane</keyword>
<dbReference type="EMBL" id="PQVI01000003">
    <property type="protein sequence ID" value="POY43174.1"/>
    <property type="molecule type" value="Genomic_DNA"/>
</dbReference>
<name>A0ABX4ZVY5_9PAST</name>
<organism evidence="2 3">
    <name type="scientific">Avibacterium endocarditidis</name>
    <dbReference type="NCBI Taxonomy" id="380674"/>
    <lineage>
        <taxon>Bacteria</taxon>
        <taxon>Pseudomonadati</taxon>
        <taxon>Pseudomonadota</taxon>
        <taxon>Gammaproteobacteria</taxon>
        <taxon>Pasteurellales</taxon>
        <taxon>Pasteurellaceae</taxon>
        <taxon>Avibacterium</taxon>
    </lineage>
</organism>
<keyword evidence="1" id="KW-1133">Transmembrane helix</keyword>
<reference evidence="2 3" key="1">
    <citation type="submission" date="2018-02" db="EMBL/GenBank/DDBJ databases">
        <title>Classification genera of Pasteurellaceae by whole genome sequence comparison.</title>
        <authorList>
            <person name="Christensen H."/>
        </authorList>
    </citation>
    <scope>NUCLEOTIDE SEQUENCE [LARGE SCALE GENOMIC DNA]</scope>
    <source>
        <strain evidence="2 3">20186H4H1</strain>
    </source>
</reference>
<dbReference type="RefSeq" id="WP_103854630.1">
    <property type="nucleotide sequence ID" value="NZ_CBCSDH010000005.1"/>
</dbReference>
<proteinExistence type="predicted"/>
<keyword evidence="1" id="KW-0812">Transmembrane</keyword>
<gene>
    <name evidence="2" type="ORF">C3Z13_00380</name>
</gene>
<accession>A0ABX4ZVY5</accession>